<sequence>MAIKASTFHQGDYRGIVSAMRDNSRANQVYAIALRDGTKNISLSVNCGTNYLFNTYTVDQTVINNFQYNYSEGYKEARPLKEMYSVFNTLYASTDAGKRVGAEYEAAKGTVIFYFCEAARSAIIYEYCKTLKFDRSSVIPPDIFFLVNDYDKTLSHRDTGHAKNYDIPLKPSDYYNYYSTLAQAIRDGSLARLKIACDTASLTYPAR</sequence>
<reference evidence="1" key="1">
    <citation type="submission" date="2021-01" db="EMBL/GenBank/DDBJ databases">
        <title>Description of Breznakiella homolactica.</title>
        <authorList>
            <person name="Song Y."/>
            <person name="Brune A."/>
        </authorList>
    </citation>
    <scope>NUCLEOTIDE SEQUENCE</scope>
    <source>
        <strain evidence="1">RmG30</strain>
    </source>
</reference>
<proteinExistence type="predicted"/>
<evidence type="ECO:0000313" key="2">
    <source>
        <dbReference type="Proteomes" id="UP000595917"/>
    </source>
</evidence>
<evidence type="ECO:0000313" key="1">
    <source>
        <dbReference type="EMBL" id="QQO10142.1"/>
    </source>
</evidence>
<protein>
    <submittedName>
        <fullName evidence="1">Uncharacterized protein</fullName>
    </submittedName>
</protein>
<dbReference type="Proteomes" id="UP000595917">
    <property type="component" value="Chromosome"/>
</dbReference>
<dbReference type="KEGG" id="bhc:JFL75_04270"/>
<dbReference type="RefSeq" id="WP_215627446.1">
    <property type="nucleotide sequence ID" value="NZ_CP067089.2"/>
</dbReference>
<dbReference type="EMBL" id="CP067089">
    <property type="protein sequence ID" value="QQO10142.1"/>
    <property type="molecule type" value="Genomic_DNA"/>
</dbReference>
<name>A0A7T8BB37_9SPIR</name>
<dbReference type="AlphaFoldDB" id="A0A7T8BB37"/>
<organism evidence="1 2">
    <name type="scientific">Breznakiella homolactica</name>
    <dbReference type="NCBI Taxonomy" id="2798577"/>
    <lineage>
        <taxon>Bacteria</taxon>
        <taxon>Pseudomonadati</taxon>
        <taxon>Spirochaetota</taxon>
        <taxon>Spirochaetia</taxon>
        <taxon>Spirochaetales</taxon>
        <taxon>Breznakiellaceae</taxon>
        <taxon>Breznakiella</taxon>
    </lineage>
</organism>
<gene>
    <name evidence="1" type="ORF">JFL75_04270</name>
</gene>
<accession>A0A7T8BB37</accession>
<keyword evidence="2" id="KW-1185">Reference proteome</keyword>